<evidence type="ECO:0000313" key="2">
    <source>
        <dbReference type="Proteomes" id="UP001281147"/>
    </source>
</evidence>
<comment type="caution">
    <text evidence="1">The sequence shown here is derived from an EMBL/GenBank/DDBJ whole genome shotgun (WGS) entry which is preliminary data.</text>
</comment>
<dbReference type="Proteomes" id="UP001281147">
    <property type="component" value="Unassembled WGS sequence"/>
</dbReference>
<organism evidence="1 2">
    <name type="scientific">Vermiconidia calcicola</name>
    <dbReference type="NCBI Taxonomy" id="1690605"/>
    <lineage>
        <taxon>Eukaryota</taxon>
        <taxon>Fungi</taxon>
        <taxon>Dikarya</taxon>
        <taxon>Ascomycota</taxon>
        <taxon>Pezizomycotina</taxon>
        <taxon>Dothideomycetes</taxon>
        <taxon>Dothideomycetidae</taxon>
        <taxon>Mycosphaerellales</taxon>
        <taxon>Extremaceae</taxon>
        <taxon>Vermiconidia</taxon>
    </lineage>
</organism>
<name>A0ACC3N461_9PEZI</name>
<gene>
    <name evidence="1" type="ORF">LTR37_010969</name>
</gene>
<protein>
    <submittedName>
        <fullName evidence="1">Uncharacterized protein</fullName>
    </submittedName>
</protein>
<sequence length="142" mass="16108">MSSWLPSWMAWSDNGPTKPLRPTDAIHHPSVQMRFSQYLDNIDPPKSFRAAEIAQEFTYDELVILGYKKWEEIMPAVIELAFEKRALGHCEILKGGKVLGDDVTSWDIQGSARPRCLSSSYLVSRPQPREERKGAYAVLSNV</sequence>
<reference evidence="1" key="1">
    <citation type="submission" date="2023-07" db="EMBL/GenBank/DDBJ databases">
        <title>Black Yeasts Isolated from many extreme environments.</title>
        <authorList>
            <person name="Coleine C."/>
            <person name="Stajich J.E."/>
            <person name="Selbmann L."/>
        </authorList>
    </citation>
    <scope>NUCLEOTIDE SEQUENCE</scope>
    <source>
        <strain evidence="1">CCFEE 5714</strain>
    </source>
</reference>
<evidence type="ECO:0000313" key="1">
    <source>
        <dbReference type="EMBL" id="KAK3709408.1"/>
    </source>
</evidence>
<dbReference type="EMBL" id="JAUTXU010000093">
    <property type="protein sequence ID" value="KAK3709408.1"/>
    <property type="molecule type" value="Genomic_DNA"/>
</dbReference>
<accession>A0ACC3N461</accession>
<proteinExistence type="predicted"/>
<keyword evidence="2" id="KW-1185">Reference proteome</keyword>